<dbReference type="PIRSF" id="PIRSF016550">
    <property type="entry name" value="Rab_ger_ger_transf_A_euk"/>
    <property type="match status" value="1"/>
</dbReference>
<dbReference type="OrthoDB" id="9446342at2759"/>
<comment type="function">
    <text evidence="5">Substrate-binding subunit of the Rab geranylgeranyltransferase (GGTase) complex. Binds unprenylated Rab proteins.</text>
</comment>
<accession>A0A067LGU3</accession>
<dbReference type="PANTHER" id="PTHR11787">
    <property type="entry name" value="RAB GDP-DISSOCIATION INHIBITOR"/>
    <property type="match status" value="1"/>
</dbReference>
<dbReference type="GO" id="GO:0005968">
    <property type="term" value="C:Rab-protein geranylgeranyltransferase complex"/>
    <property type="evidence" value="ECO:0007669"/>
    <property type="project" value="UniProtKB-UniRule"/>
</dbReference>
<keyword evidence="8" id="KW-1185">Reference proteome</keyword>
<dbReference type="FunFam" id="1.10.405.10:FF:000008">
    <property type="entry name" value="Rab proteins geranylgeranyltransferase component"/>
    <property type="match status" value="1"/>
</dbReference>
<dbReference type="Gene3D" id="3.50.50.60">
    <property type="entry name" value="FAD/NAD(P)-binding domain"/>
    <property type="match status" value="1"/>
</dbReference>
<dbReference type="Gene3D" id="3.30.519.10">
    <property type="entry name" value="Guanine Nucleotide Dissociation Inhibitor, domain 2"/>
    <property type="match status" value="1"/>
</dbReference>
<reference evidence="7 8" key="1">
    <citation type="journal article" date="2014" name="PLoS ONE">
        <title>Global Analysis of Gene Expression Profiles in Physic Nut (Jatropha curcas L.) Seedlings Exposed to Salt Stress.</title>
        <authorList>
            <person name="Zhang L."/>
            <person name="Zhang C."/>
            <person name="Wu P."/>
            <person name="Chen Y."/>
            <person name="Li M."/>
            <person name="Jiang H."/>
            <person name="Wu G."/>
        </authorList>
    </citation>
    <scope>NUCLEOTIDE SEQUENCE [LARGE SCALE GENOMIC DNA]</scope>
    <source>
        <strain evidence="8">cv. GZQX0401</strain>
        <tissue evidence="7">Young leaves</tissue>
    </source>
</reference>
<dbReference type="STRING" id="180498.A0A067LGU3"/>
<keyword evidence="4 5" id="KW-0963">Cytoplasm</keyword>
<dbReference type="GO" id="GO:0016192">
    <property type="term" value="P:vesicle-mediated transport"/>
    <property type="evidence" value="ECO:0007669"/>
    <property type="project" value="TreeGrafter"/>
</dbReference>
<evidence type="ECO:0000256" key="3">
    <source>
        <dbReference type="ARBA" id="ARBA00022468"/>
    </source>
</evidence>
<evidence type="ECO:0000256" key="5">
    <source>
        <dbReference type="PIRNR" id="PIRNR016550"/>
    </source>
</evidence>
<dbReference type="PANTHER" id="PTHR11787:SF4">
    <property type="entry name" value="CHM, RAB ESCORT PROTEIN 1"/>
    <property type="match status" value="1"/>
</dbReference>
<dbReference type="AlphaFoldDB" id="A0A067LGU3"/>
<dbReference type="GO" id="GO:0005096">
    <property type="term" value="F:GTPase activator activity"/>
    <property type="evidence" value="ECO:0007669"/>
    <property type="project" value="UniProtKB-UniRule"/>
</dbReference>
<evidence type="ECO:0000313" key="7">
    <source>
        <dbReference type="EMBL" id="KDP43765.1"/>
    </source>
</evidence>
<dbReference type="Proteomes" id="UP000027138">
    <property type="component" value="Unassembled WGS sequence"/>
</dbReference>
<dbReference type="InterPro" id="IPR001738">
    <property type="entry name" value="Rab_escort"/>
</dbReference>
<dbReference type="PRINTS" id="PR00891">
    <property type="entry name" value="RABGDIREP"/>
</dbReference>
<dbReference type="SUPFAM" id="SSF54373">
    <property type="entry name" value="FAD-linked reductases, C-terminal domain"/>
    <property type="match status" value="1"/>
</dbReference>
<protein>
    <recommendedName>
        <fullName evidence="5">Rab escort protein 1</fullName>
    </recommendedName>
</protein>
<evidence type="ECO:0000313" key="8">
    <source>
        <dbReference type="Proteomes" id="UP000027138"/>
    </source>
</evidence>
<organism evidence="7 8">
    <name type="scientific">Jatropha curcas</name>
    <name type="common">Barbados nut</name>
    <dbReference type="NCBI Taxonomy" id="180498"/>
    <lineage>
        <taxon>Eukaryota</taxon>
        <taxon>Viridiplantae</taxon>
        <taxon>Streptophyta</taxon>
        <taxon>Embryophyta</taxon>
        <taxon>Tracheophyta</taxon>
        <taxon>Spermatophyta</taxon>
        <taxon>Magnoliopsida</taxon>
        <taxon>eudicotyledons</taxon>
        <taxon>Gunneridae</taxon>
        <taxon>Pentapetalae</taxon>
        <taxon>rosids</taxon>
        <taxon>fabids</taxon>
        <taxon>Malpighiales</taxon>
        <taxon>Euphorbiaceae</taxon>
        <taxon>Crotonoideae</taxon>
        <taxon>Jatropheae</taxon>
        <taxon>Jatropha</taxon>
    </lineage>
</organism>
<sequence>MSEPPSYPPIDPTTFDLIVVGTGLPESVIAAAASASGKSVLHLDHNHFYGSHFSSLSIPDLTSFLNSNSTPPPFPTSSTTSANADDFSVVNLAIRPLYSDVEISSFSAQLLQEHSNKFNLDVSGPRVLFCADKSVNLLLKSGASQYVEFKSIDASFVGDENGNLWNVPDSRASIFKDKSLSLMEKNRLMRFFKLVQGQLAATASGGSGGNENQEEEEEAESSSKISVEDLESPFVEFLTKMKLSSKIKSIILYAIAMADYDQDNIGACKGLLKTKDGIDRLATYQSSVGRFTNALGAFIYPIYGQGEMPPAFCRRAAVKGSIYVLRMPVIALLMDKSSGGYKGIRLASGQDIFSQKLVLDPSLTVPSPSASPLDSPHENFQFLCVRDVKQKVARGICIIRSSLKPDIANFLVVYPPRSLYPEQMTSIRALQIGGSLAVCPPDTFVLYLSALCDDVHQGKKLLNAAMNALLTCPDSGQPETSSLDQTENAVAKPILLWSALYIQELTTAQFDSISSTSMPDAKLDYGDVLDSAIKLFEKMYPNEEFFPETVSPEDSENDVGLS</sequence>
<dbReference type="GO" id="GO:0006886">
    <property type="term" value="P:intracellular protein transport"/>
    <property type="evidence" value="ECO:0007669"/>
    <property type="project" value="InterPro"/>
</dbReference>
<dbReference type="Pfam" id="PF00996">
    <property type="entry name" value="GDI"/>
    <property type="match status" value="2"/>
</dbReference>
<gene>
    <name evidence="7" type="ORF">JCGZ_22392</name>
</gene>
<dbReference type="Gene3D" id="1.10.405.10">
    <property type="entry name" value="Guanine Nucleotide Dissociation Inhibitor, domain 1"/>
    <property type="match status" value="1"/>
</dbReference>
<feature type="region of interest" description="Disordered" evidence="6">
    <location>
        <begin position="202"/>
        <end position="225"/>
    </location>
</feature>
<dbReference type="GO" id="GO:0007264">
    <property type="term" value="P:small GTPase-mediated signal transduction"/>
    <property type="evidence" value="ECO:0007669"/>
    <property type="project" value="UniProtKB-UniRule"/>
</dbReference>
<evidence type="ECO:0000256" key="1">
    <source>
        <dbReference type="ARBA" id="ARBA00004496"/>
    </source>
</evidence>
<evidence type="ECO:0000256" key="2">
    <source>
        <dbReference type="ARBA" id="ARBA00005593"/>
    </source>
</evidence>
<comment type="subcellular location">
    <subcellularLocation>
        <location evidence="1 5">Cytoplasm</location>
    </subcellularLocation>
</comment>
<dbReference type="SUPFAM" id="SSF51905">
    <property type="entry name" value="FAD/NAD(P)-binding domain"/>
    <property type="match status" value="1"/>
</dbReference>
<dbReference type="GO" id="GO:0005634">
    <property type="term" value="C:nucleus"/>
    <property type="evidence" value="ECO:0007669"/>
    <property type="project" value="TreeGrafter"/>
</dbReference>
<name>A0A067LGU3_JATCU</name>
<proteinExistence type="inferred from homology"/>
<evidence type="ECO:0000256" key="6">
    <source>
        <dbReference type="SAM" id="MobiDB-lite"/>
    </source>
</evidence>
<comment type="similarity">
    <text evidence="2 5">Belongs to the Rab GDI family.</text>
</comment>
<dbReference type="GO" id="GO:0005829">
    <property type="term" value="C:cytosol"/>
    <property type="evidence" value="ECO:0007669"/>
    <property type="project" value="TreeGrafter"/>
</dbReference>
<dbReference type="GO" id="GO:0005092">
    <property type="term" value="F:GDP-dissociation inhibitor activity"/>
    <property type="evidence" value="ECO:0007669"/>
    <property type="project" value="InterPro"/>
</dbReference>
<dbReference type="EMBL" id="KK914259">
    <property type="protein sequence ID" value="KDP43765.1"/>
    <property type="molecule type" value="Genomic_DNA"/>
</dbReference>
<dbReference type="InterPro" id="IPR018203">
    <property type="entry name" value="GDP_dissociation_inhibitor"/>
</dbReference>
<keyword evidence="3 5" id="KW-0343">GTPase activation</keyword>
<dbReference type="InterPro" id="IPR036188">
    <property type="entry name" value="FAD/NAD-bd_sf"/>
</dbReference>
<evidence type="ECO:0000256" key="4">
    <source>
        <dbReference type="ARBA" id="ARBA00022490"/>
    </source>
</evidence>